<gene>
    <name evidence="4" type="ORF">GCM10010218_14140</name>
</gene>
<evidence type="ECO:0000313" key="5">
    <source>
        <dbReference type="Proteomes" id="UP000638313"/>
    </source>
</evidence>
<evidence type="ECO:0008006" key="6">
    <source>
        <dbReference type="Google" id="ProtNLM"/>
    </source>
</evidence>
<keyword evidence="3" id="KW-0732">Signal</keyword>
<dbReference type="AlphaFoldDB" id="A0A919EC57"/>
<keyword evidence="5" id="KW-1185">Reference proteome</keyword>
<evidence type="ECO:0000256" key="1">
    <source>
        <dbReference type="SAM" id="MobiDB-lite"/>
    </source>
</evidence>
<feature type="transmembrane region" description="Helical" evidence="2">
    <location>
        <begin position="229"/>
        <end position="247"/>
    </location>
</feature>
<feature type="signal peptide" evidence="3">
    <location>
        <begin position="1"/>
        <end position="31"/>
    </location>
</feature>
<evidence type="ECO:0000256" key="3">
    <source>
        <dbReference type="SAM" id="SignalP"/>
    </source>
</evidence>
<feature type="compositionally biased region" description="Basic and acidic residues" evidence="1">
    <location>
        <begin position="214"/>
        <end position="225"/>
    </location>
</feature>
<sequence>MTTARAIRTGRLATPGAALAVLLVAALAALAALVAGPAAAPASAQARARAAAQAGAQAQGYRYWSFWTGSGTAWSYATEGPGTYRPADGSAVGFRFAVSQDSANAPRPRATPDVAAVCGGTPEEDGHKRVAVVLDFGTPADAAHGETPPEARTACAAVAGDATAAEALAAVAKPLRYDSNALLCGIAGYPRTGCGEKVDVAAGSGATHAPQSSHDSHDAQAKKDSGPSAGLITGIAVVAVLAGAGLWQARRRRRG</sequence>
<dbReference type="NCBIfam" id="NF040672">
    <property type="entry name" value="SCO2322_fam"/>
    <property type="match status" value="1"/>
</dbReference>
<reference evidence="4" key="1">
    <citation type="journal article" date="2014" name="Int. J. Syst. Evol. Microbiol.">
        <title>Complete genome sequence of Corynebacterium casei LMG S-19264T (=DSM 44701T), isolated from a smear-ripened cheese.</title>
        <authorList>
            <consortium name="US DOE Joint Genome Institute (JGI-PGF)"/>
            <person name="Walter F."/>
            <person name="Albersmeier A."/>
            <person name="Kalinowski J."/>
            <person name="Ruckert C."/>
        </authorList>
    </citation>
    <scope>NUCLEOTIDE SEQUENCE</scope>
    <source>
        <strain evidence="4">JCM 4059</strain>
    </source>
</reference>
<feature type="chain" id="PRO_5038744977" description="Secreted protein" evidence="3">
    <location>
        <begin position="32"/>
        <end position="255"/>
    </location>
</feature>
<feature type="region of interest" description="Disordered" evidence="1">
    <location>
        <begin position="204"/>
        <end position="226"/>
    </location>
</feature>
<comment type="caution">
    <text evidence="4">The sequence shown here is derived from an EMBL/GenBank/DDBJ whole genome shotgun (WGS) entry which is preliminary data.</text>
</comment>
<accession>A0A919EC57</accession>
<organism evidence="4 5">
    <name type="scientific">Streptomyces mashuensis</name>
    <dbReference type="NCBI Taxonomy" id="33904"/>
    <lineage>
        <taxon>Bacteria</taxon>
        <taxon>Bacillati</taxon>
        <taxon>Actinomycetota</taxon>
        <taxon>Actinomycetes</taxon>
        <taxon>Kitasatosporales</taxon>
        <taxon>Streptomycetaceae</taxon>
        <taxon>Streptomyces</taxon>
    </lineage>
</organism>
<keyword evidence="2" id="KW-0812">Transmembrane</keyword>
<keyword evidence="2" id="KW-0472">Membrane</keyword>
<dbReference type="InterPro" id="IPR047703">
    <property type="entry name" value="SCO2322-like"/>
</dbReference>
<dbReference type="NCBIfam" id="NF040681">
    <property type="entry name" value="GPS-CTERM"/>
    <property type="match status" value="1"/>
</dbReference>
<proteinExistence type="predicted"/>
<dbReference type="EMBL" id="BNBD01000002">
    <property type="protein sequence ID" value="GHF34160.1"/>
    <property type="molecule type" value="Genomic_DNA"/>
</dbReference>
<dbReference type="InterPro" id="IPR047704">
    <property type="entry name" value="GPS-CTERM"/>
</dbReference>
<evidence type="ECO:0000256" key="2">
    <source>
        <dbReference type="SAM" id="Phobius"/>
    </source>
</evidence>
<name>A0A919EC57_9ACTN</name>
<protein>
    <recommendedName>
        <fullName evidence="6">Secreted protein</fullName>
    </recommendedName>
</protein>
<evidence type="ECO:0000313" key="4">
    <source>
        <dbReference type="EMBL" id="GHF34160.1"/>
    </source>
</evidence>
<reference evidence="4" key="2">
    <citation type="submission" date="2020-09" db="EMBL/GenBank/DDBJ databases">
        <authorList>
            <person name="Sun Q."/>
            <person name="Ohkuma M."/>
        </authorList>
    </citation>
    <scope>NUCLEOTIDE SEQUENCE</scope>
    <source>
        <strain evidence="4">JCM 4059</strain>
    </source>
</reference>
<dbReference type="Proteomes" id="UP000638313">
    <property type="component" value="Unassembled WGS sequence"/>
</dbReference>
<keyword evidence="2" id="KW-1133">Transmembrane helix</keyword>
<dbReference type="RefSeq" id="WP_229890671.1">
    <property type="nucleotide sequence ID" value="NZ_BNBD01000002.1"/>
</dbReference>